<proteinExistence type="inferred from homology"/>
<dbReference type="GO" id="GO:0060285">
    <property type="term" value="P:cilium-dependent cell motility"/>
    <property type="evidence" value="ECO:0007669"/>
    <property type="project" value="TreeGrafter"/>
</dbReference>
<keyword evidence="2" id="KW-0963">Cytoplasm</keyword>
<dbReference type="OrthoDB" id="7760980at2759"/>
<feature type="coiled-coil region" evidence="12">
    <location>
        <begin position="122"/>
        <end position="149"/>
    </location>
</feature>
<dbReference type="EMBL" id="CAIX01000009">
    <property type="protein sequence ID" value="CCI40470.1"/>
    <property type="molecule type" value="Genomic_DNA"/>
</dbReference>
<keyword evidence="4 12" id="KW-0175">Coiled coil</keyword>
<dbReference type="PANTHER" id="PTHR21625:SF0">
    <property type="entry name" value="DYNEIN REGULATORY COMPLEX SUBUNIT 2"/>
    <property type="match status" value="1"/>
</dbReference>
<evidence type="ECO:0000256" key="8">
    <source>
        <dbReference type="ARBA" id="ARBA00037841"/>
    </source>
</evidence>
<evidence type="ECO:0000256" key="3">
    <source>
        <dbReference type="ARBA" id="ARBA00022846"/>
    </source>
</evidence>
<dbReference type="PANTHER" id="PTHR21625">
    <property type="entry name" value="NYD-SP28 PROTEIN"/>
    <property type="match status" value="1"/>
</dbReference>
<reference evidence="14 15" key="1">
    <citation type="submission" date="2012-05" db="EMBL/GenBank/DDBJ databases">
        <title>Recombination and specialization in a pathogen metapopulation.</title>
        <authorList>
            <person name="Gardiner A."/>
            <person name="Kemen E."/>
            <person name="Schultz-Larsen T."/>
            <person name="MacLean D."/>
            <person name="Van Oosterhout C."/>
            <person name="Jones J.D.G."/>
        </authorList>
    </citation>
    <scope>NUCLEOTIDE SEQUENCE [LARGE SCALE GENOMIC DNA]</scope>
    <source>
        <strain evidence="14 15">Ac Nc2</strain>
    </source>
</reference>
<evidence type="ECO:0000256" key="2">
    <source>
        <dbReference type="ARBA" id="ARBA00022490"/>
    </source>
</evidence>
<keyword evidence="7" id="KW-0966">Cell projection</keyword>
<evidence type="ECO:0000256" key="11">
    <source>
        <dbReference type="ARBA" id="ARBA00045865"/>
    </source>
</evidence>
<dbReference type="STRING" id="65357.A0A024G1F0"/>
<gene>
    <name evidence="14" type="ORF">BN9_012540</name>
</gene>
<organism evidence="14 15">
    <name type="scientific">Albugo candida</name>
    <dbReference type="NCBI Taxonomy" id="65357"/>
    <lineage>
        <taxon>Eukaryota</taxon>
        <taxon>Sar</taxon>
        <taxon>Stramenopiles</taxon>
        <taxon>Oomycota</taxon>
        <taxon>Peronosporomycetes</taxon>
        <taxon>Albuginales</taxon>
        <taxon>Albuginaceae</taxon>
        <taxon>Albugo</taxon>
    </lineage>
</organism>
<keyword evidence="15" id="KW-1185">Reference proteome</keyword>
<dbReference type="GO" id="GO:0003352">
    <property type="term" value="P:regulation of cilium movement"/>
    <property type="evidence" value="ECO:0007669"/>
    <property type="project" value="TreeGrafter"/>
</dbReference>
<evidence type="ECO:0000256" key="7">
    <source>
        <dbReference type="ARBA" id="ARBA00023273"/>
    </source>
</evidence>
<keyword evidence="6" id="KW-0206">Cytoskeleton</keyword>
<evidence type="ECO:0000256" key="6">
    <source>
        <dbReference type="ARBA" id="ARBA00023212"/>
    </source>
</evidence>
<dbReference type="Pfam" id="PF14772">
    <property type="entry name" value="NYD-SP28"/>
    <property type="match status" value="1"/>
</dbReference>
<name>A0A024G1F0_9STRA</name>
<evidence type="ECO:0000256" key="5">
    <source>
        <dbReference type="ARBA" id="ARBA00023069"/>
    </source>
</evidence>
<evidence type="ECO:0000256" key="10">
    <source>
        <dbReference type="ARBA" id="ARBA00040899"/>
    </source>
</evidence>
<comment type="subcellular location">
    <subcellularLocation>
        <location evidence="1">Cytoplasm</location>
        <location evidence="1">Cytoskeleton</location>
        <location evidence="1">Flagellum axoneme</location>
    </subcellularLocation>
    <subcellularLocation>
        <location evidence="8">Cytoplasm</location>
        <location evidence="8">Cytoskeleton</location>
        <location evidence="8">Flagellum basal body</location>
    </subcellularLocation>
</comment>
<evidence type="ECO:0000256" key="1">
    <source>
        <dbReference type="ARBA" id="ARBA00004611"/>
    </source>
</evidence>
<comment type="similarity">
    <text evidence="9">Belongs to the DRC2 family.</text>
</comment>
<keyword evidence="3" id="KW-0282">Flagellum</keyword>
<accession>A0A024G1F0</accession>
<dbReference type="GO" id="GO:0005858">
    <property type="term" value="C:axonemal dynein complex"/>
    <property type="evidence" value="ECO:0007669"/>
    <property type="project" value="InterPro"/>
</dbReference>
<dbReference type="Proteomes" id="UP000053237">
    <property type="component" value="Unassembled WGS sequence"/>
</dbReference>
<dbReference type="GO" id="GO:0070286">
    <property type="term" value="P:axonemal dynein complex assembly"/>
    <property type="evidence" value="ECO:0007669"/>
    <property type="project" value="InterPro"/>
</dbReference>
<dbReference type="AlphaFoldDB" id="A0A024G1F0"/>
<feature type="domain" description="Dynein regulatory complex protein 1/2 N-terminal" evidence="13">
    <location>
        <begin position="68"/>
        <end position="151"/>
    </location>
</feature>
<evidence type="ECO:0000256" key="4">
    <source>
        <dbReference type="ARBA" id="ARBA00023054"/>
    </source>
</evidence>
<evidence type="ECO:0000259" key="13">
    <source>
        <dbReference type="Pfam" id="PF14772"/>
    </source>
</evidence>
<dbReference type="InterPro" id="IPR039750">
    <property type="entry name" value="DRC1/DRC2"/>
</dbReference>
<dbReference type="InterPro" id="IPR039505">
    <property type="entry name" value="DRC1/2_N"/>
</dbReference>
<dbReference type="FunCoup" id="A0A024G1F0">
    <property type="interactions" value="4"/>
</dbReference>
<evidence type="ECO:0000313" key="15">
    <source>
        <dbReference type="Proteomes" id="UP000053237"/>
    </source>
</evidence>
<evidence type="ECO:0000313" key="14">
    <source>
        <dbReference type="EMBL" id="CCI40470.1"/>
    </source>
</evidence>
<evidence type="ECO:0000256" key="9">
    <source>
        <dbReference type="ARBA" id="ARBA00038424"/>
    </source>
</evidence>
<feature type="coiled-coil region" evidence="12">
    <location>
        <begin position="187"/>
        <end position="236"/>
    </location>
</feature>
<comment type="function">
    <text evidence="11">Component of the nexin-dynein regulatory complex (N-DRC), a key regulator of ciliary/flagellar motility which maintains the alignment and integrity of the distal axoneme and regulates microtubule sliding in motile axonemes. Plays a critical role in the assembly of N-DRC and also stabilizes the assembly of multiple inner dynein arms and radial spokes. Coassembles with DRC1 to form a central scaffold needed for assembly of the N-DRC and its attachment to the outer doublet microtubules.</text>
</comment>
<keyword evidence="5" id="KW-0969">Cilium</keyword>
<dbReference type="InParanoid" id="A0A024G1F0"/>
<protein>
    <recommendedName>
        <fullName evidence="10">Dynein regulatory complex subunit 2</fullName>
    </recommendedName>
</protein>
<sequence length="553" mass="64040">MISLDGSSALVLHATIRLRGGAQLGKAVKGQSKDVAKATPDGTDEDLRLQDSIQRMEMMDSLKRLAVTKNKKLLDMKEKEEKISRLNLSKIQSQWRSVMRALKVENLRKQVEIRSQQHERDLDRKDAAIQMLTQDLDEAEEQFQASLRSHLCHVDRLIALQDKRMTALERDFQRDLEYLSQGYALEKQNLINQHSIEKQELNRLMRAVEVQEREREAEARQEHEQLREEIRNKNSEEFNVLRIMLDSSIEELEQHFEAAHLTYLQNTDQRTQDFKYLKTKDQDLSRDIELKIRKIERIQFTIAAWRTKIAQDGKESSERNRGLEKERKTVAAHFQKLKTKMNTMRDRNRKQLAELSGKAHTTIATLDEQLKLMERILSLGELVRKCETDSERIAPFVGINSEEYKAEADATSNSIRCAVSDSDSVPGGEDRNDSRFYEYQALVTHPDGKAVTEWNYLDNFWKRFNKVVLDELVLKRAKERLEIENKEIEICLKHITDGTLVNSDVMNKVNSLLIIKGNLNLFRSDATSGGRSVHKPVVDGNHMVNANRYISQG</sequence>
<comment type="caution">
    <text evidence="14">The sequence shown here is derived from an EMBL/GenBank/DDBJ whole genome shotgun (WGS) entry which is preliminary data.</text>
</comment>
<evidence type="ECO:0000256" key="12">
    <source>
        <dbReference type="SAM" id="Coils"/>
    </source>
</evidence>